<comment type="caution">
    <text evidence="1">The sequence shown here is derived from an EMBL/GenBank/DDBJ whole genome shotgun (WGS) entry which is preliminary data.</text>
</comment>
<dbReference type="Proteomes" id="UP001311232">
    <property type="component" value="Unassembled WGS sequence"/>
</dbReference>
<evidence type="ECO:0000313" key="2">
    <source>
        <dbReference type="Proteomes" id="UP001311232"/>
    </source>
</evidence>
<organism evidence="1 2">
    <name type="scientific">Crenichthys baileyi</name>
    <name type="common">White River springfish</name>
    <dbReference type="NCBI Taxonomy" id="28760"/>
    <lineage>
        <taxon>Eukaryota</taxon>
        <taxon>Metazoa</taxon>
        <taxon>Chordata</taxon>
        <taxon>Craniata</taxon>
        <taxon>Vertebrata</taxon>
        <taxon>Euteleostomi</taxon>
        <taxon>Actinopterygii</taxon>
        <taxon>Neopterygii</taxon>
        <taxon>Teleostei</taxon>
        <taxon>Neoteleostei</taxon>
        <taxon>Acanthomorphata</taxon>
        <taxon>Ovalentaria</taxon>
        <taxon>Atherinomorphae</taxon>
        <taxon>Cyprinodontiformes</taxon>
        <taxon>Goodeidae</taxon>
        <taxon>Crenichthys</taxon>
    </lineage>
</organism>
<dbReference type="AlphaFoldDB" id="A0AAV9SBH3"/>
<protein>
    <submittedName>
        <fullName evidence="1">Uncharacterized protein</fullName>
    </submittedName>
</protein>
<keyword evidence="2" id="KW-1185">Reference proteome</keyword>
<dbReference type="EMBL" id="JAHHUM010000600">
    <property type="protein sequence ID" value="KAK5618773.1"/>
    <property type="molecule type" value="Genomic_DNA"/>
</dbReference>
<proteinExistence type="predicted"/>
<name>A0AAV9SBH3_9TELE</name>
<gene>
    <name evidence="1" type="ORF">CRENBAI_011663</name>
</gene>
<reference evidence="1 2" key="1">
    <citation type="submission" date="2021-06" db="EMBL/GenBank/DDBJ databases">
        <authorList>
            <person name="Palmer J.M."/>
        </authorList>
    </citation>
    <scope>NUCLEOTIDE SEQUENCE [LARGE SCALE GENOMIC DNA]</scope>
    <source>
        <strain evidence="1 2">MEX-2019</strain>
        <tissue evidence="1">Muscle</tissue>
    </source>
</reference>
<accession>A0AAV9SBH3</accession>
<sequence length="73" mass="8063">MEMKKRISLELRNRSPTERLISFFESCHRGGPGARREARSPLESPWIPPRADALAHFSCGGGGASREPSLARS</sequence>
<evidence type="ECO:0000313" key="1">
    <source>
        <dbReference type="EMBL" id="KAK5618773.1"/>
    </source>
</evidence>